<reference evidence="3 4" key="1">
    <citation type="submission" date="2019-03" db="EMBL/GenBank/DDBJ databases">
        <title>Draft Genome Sequence of Duganella callidus sp. nov., a Novel Duganella Species Isolated from Cultivated Soil.</title>
        <authorList>
            <person name="Raths R."/>
            <person name="Peta V."/>
            <person name="Bucking H."/>
        </authorList>
    </citation>
    <scope>NUCLEOTIDE SEQUENCE [LARGE SCALE GENOMIC DNA]</scope>
    <source>
        <strain evidence="3 4">DN04</strain>
    </source>
</reference>
<feature type="compositionally biased region" description="Low complexity" evidence="2">
    <location>
        <begin position="1"/>
        <end position="20"/>
    </location>
</feature>
<feature type="compositionally biased region" description="Low complexity" evidence="2">
    <location>
        <begin position="100"/>
        <end position="128"/>
    </location>
</feature>
<keyword evidence="4" id="KW-1185">Reference proteome</keyword>
<dbReference type="AlphaFoldDB" id="A0A4Y9T1R0"/>
<dbReference type="RefSeq" id="WP_135199768.1">
    <property type="nucleotide sequence ID" value="NZ_SPVG01000014.1"/>
</dbReference>
<evidence type="ECO:0000313" key="3">
    <source>
        <dbReference type="EMBL" id="TFW30940.1"/>
    </source>
</evidence>
<protein>
    <recommendedName>
        <fullName evidence="5">FlxA-like protein</fullName>
    </recommendedName>
</protein>
<evidence type="ECO:0000256" key="1">
    <source>
        <dbReference type="SAM" id="Coils"/>
    </source>
</evidence>
<feature type="coiled-coil region" evidence="1">
    <location>
        <begin position="33"/>
        <end position="89"/>
    </location>
</feature>
<feature type="compositionally biased region" description="Basic and acidic residues" evidence="2">
    <location>
        <begin position="90"/>
        <end position="99"/>
    </location>
</feature>
<gene>
    <name evidence="3" type="ORF">E4L98_01340</name>
</gene>
<comment type="caution">
    <text evidence="3">The sequence shown here is derived from an EMBL/GenBank/DDBJ whole genome shotgun (WGS) entry which is preliminary data.</text>
</comment>
<evidence type="ECO:0000256" key="2">
    <source>
        <dbReference type="SAM" id="MobiDB-lite"/>
    </source>
</evidence>
<proteinExistence type="predicted"/>
<sequence>MNVISAYRSSSATQSPSSRTETTTVRAALMKQIQGLQKQEMALGEQLNALQDDDSKEAIQKRVFLQQQISRIEEQIAALQQAMLQDNADRSIKLTRVDQPEQTEQQQQQQQQQQAAPSASQPAVGQAAEQPDGAAVGTLVDVMA</sequence>
<feature type="region of interest" description="Disordered" evidence="2">
    <location>
        <begin position="1"/>
        <end position="22"/>
    </location>
</feature>
<dbReference type="Proteomes" id="UP000297729">
    <property type="component" value="Unassembled WGS sequence"/>
</dbReference>
<organism evidence="3 4">
    <name type="scientific">Duganella callida</name>
    <dbReference type="NCBI Taxonomy" id="2561932"/>
    <lineage>
        <taxon>Bacteria</taxon>
        <taxon>Pseudomonadati</taxon>
        <taxon>Pseudomonadota</taxon>
        <taxon>Betaproteobacteria</taxon>
        <taxon>Burkholderiales</taxon>
        <taxon>Oxalobacteraceae</taxon>
        <taxon>Telluria group</taxon>
        <taxon>Duganella</taxon>
    </lineage>
</organism>
<evidence type="ECO:0000313" key="4">
    <source>
        <dbReference type="Proteomes" id="UP000297729"/>
    </source>
</evidence>
<evidence type="ECO:0008006" key="5">
    <source>
        <dbReference type="Google" id="ProtNLM"/>
    </source>
</evidence>
<dbReference type="EMBL" id="SPVG01000014">
    <property type="protein sequence ID" value="TFW30940.1"/>
    <property type="molecule type" value="Genomic_DNA"/>
</dbReference>
<accession>A0A4Y9T1R0</accession>
<feature type="region of interest" description="Disordered" evidence="2">
    <location>
        <begin position="90"/>
        <end position="144"/>
    </location>
</feature>
<name>A0A4Y9T1R0_9BURK</name>
<keyword evidence="1" id="KW-0175">Coiled coil</keyword>